<protein>
    <submittedName>
        <fullName evidence="2">Endonuclease/exonuclease/phosphatase family protein</fullName>
    </submittedName>
</protein>
<evidence type="ECO:0000313" key="2">
    <source>
        <dbReference type="EMBL" id="SOC06385.1"/>
    </source>
</evidence>
<keyword evidence="2" id="KW-0378">Hydrolase</keyword>
<dbReference type="GO" id="GO:0004527">
    <property type="term" value="F:exonuclease activity"/>
    <property type="evidence" value="ECO:0007669"/>
    <property type="project" value="UniProtKB-KW"/>
</dbReference>
<feature type="domain" description="Endonuclease/exonuclease/phosphatase" evidence="1">
    <location>
        <begin position="9"/>
        <end position="291"/>
    </location>
</feature>
<dbReference type="AlphaFoldDB" id="A0A285SFD6"/>
<evidence type="ECO:0000313" key="3">
    <source>
        <dbReference type="Proteomes" id="UP000219111"/>
    </source>
</evidence>
<keyword evidence="2" id="KW-0269">Exonuclease</keyword>
<dbReference type="InterPro" id="IPR005135">
    <property type="entry name" value="Endo/exonuclease/phosphatase"/>
</dbReference>
<evidence type="ECO:0000259" key="1">
    <source>
        <dbReference type="Pfam" id="PF03372"/>
    </source>
</evidence>
<gene>
    <name evidence="2" type="ORF">SAMN05877831_1055</name>
</gene>
<dbReference type="InterPro" id="IPR036691">
    <property type="entry name" value="Endo/exonu/phosph_ase_sf"/>
</dbReference>
<dbReference type="Pfam" id="PF03372">
    <property type="entry name" value="Exo_endo_phos"/>
    <property type="match status" value="1"/>
</dbReference>
<keyword evidence="2" id="KW-0255">Endonuclease</keyword>
<sequence>MLAAIAGGADAQVEAALDIIARADPDVLLLTDLDWDYRAEALLALCARLRAKGLDYSHFFAAQPNTGIDSGLDLDGNGRVGEARDAQGYGRFTGQHGMALVSKLPIGATQDFSGFLWGDLPESRIASADLPEGAETALRLSSTAHWDVTVKTAAGQLHLWAFAATPPVFDGPEDRNGRRNADEIGFWRHYLDGALAERPAAAPFVLIGKANLDPDRGAGRRTAMRDLLEDPRFQDAAPTGPGAPEAAPLATADFGGSVGPLRLDYILPAAGIKVTGAGVIWSETAARASDHRLVFLDLALP</sequence>
<dbReference type="Proteomes" id="UP000219111">
    <property type="component" value="Unassembled WGS sequence"/>
</dbReference>
<organism evidence="2 3">
    <name type="scientific">Rhodobacter maris</name>
    <dbReference type="NCBI Taxonomy" id="446682"/>
    <lineage>
        <taxon>Bacteria</taxon>
        <taxon>Pseudomonadati</taxon>
        <taxon>Pseudomonadota</taxon>
        <taxon>Alphaproteobacteria</taxon>
        <taxon>Rhodobacterales</taxon>
        <taxon>Rhodobacter group</taxon>
        <taxon>Rhodobacter</taxon>
    </lineage>
</organism>
<accession>A0A285SFD6</accession>
<dbReference type="Gene3D" id="3.60.10.10">
    <property type="entry name" value="Endonuclease/exonuclease/phosphatase"/>
    <property type="match status" value="1"/>
</dbReference>
<dbReference type="RefSeq" id="WP_245860924.1">
    <property type="nucleotide sequence ID" value="NZ_OBMT01000005.1"/>
</dbReference>
<keyword evidence="2" id="KW-0540">Nuclease</keyword>
<reference evidence="3" key="1">
    <citation type="submission" date="2017-08" db="EMBL/GenBank/DDBJ databases">
        <authorList>
            <person name="Varghese N."/>
            <person name="Submissions S."/>
        </authorList>
    </citation>
    <scope>NUCLEOTIDE SEQUENCE [LARGE SCALE GENOMIC DNA]</scope>
    <source>
        <strain evidence="3">JA276</strain>
    </source>
</reference>
<dbReference type="SUPFAM" id="SSF56219">
    <property type="entry name" value="DNase I-like"/>
    <property type="match status" value="1"/>
</dbReference>
<dbReference type="EMBL" id="OBMT01000005">
    <property type="protein sequence ID" value="SOC06385.1"/>
    <property type="molecule type" value="Genomic_DNA"/>
</dbReference>
<keyword evidence="3" id="KW-1185">Reference proteome</keyword>
<dbReference type="GO" id="GO:0004519">
    <property type="term" value="F:endonuclease activity"/>
    <property type="evidence" value="ECO:0007669"/>
    <property type="project" value="UniProtKB-KW"/>
</dbReference>
<proteinExistence type="predicted"/>
<name>A0A285SFD6_9RHOB</name>